<evidence type="ECO:0008006" key="3">
    <source>
        <dbReference type="Google" id="ProtNLM"/>
    </source>
</evidence>
<dbReference type="InterPro" id="IPR008963">
    <property type="entry name" value="Purple_acid_Pase-like_N"/>
</dbReference>
<evidence type="ECO:0000313" key="2">
    <source>
        <dbReference type="Proteomes" id="UP000033866"/>
    </source>
</evidence>
<dbReference type="EMBL" id="LBPV01000003">
    <property type="protein sequence ID" value="KKP66167.1"/>
    <property type="molecule type" value="Genomic_DNA"/>
</dbReference>
<organism evidence="1 2">
    <name type="scientific">candidate division WS6 bacterium GW2011_GWE1_34_7</name>
    <dbReference type="NCBI Taxonomy" id="1619093"/>
    <lineage>
        <taxon>Bacteria</taxon>
        <taxon>Candidatus Dojkabacteria</taxon>
    </lineage>
</organism>
<dbReference type="SUPFAM" id="SSF49363">
    <property type="entry name" value="Purple acid phosphatase, N-terminal domain"/>
    <property type="match status" value="1"/>
</dbReference>
<evidence type="ECO:0000313" key="1">
    <source>
        <dbReference type="EMBL" id="KKP66167.1"/>
    </source>
</evidence>
<dbReference type="GO" id="GO:0046872">
    <property type="term" value="F:metal ion binding"/>
    <property type="evidence" value="ECO:0007669"/>
    <property type="project" value="InterPro"/>
</dbReference>
<reference evidence="1 2" key="1">
    <citation type="journal article" date="2015" name="Nature">
        <title>rRNA introns, odd ribosomes, and small enigmatic genomes across a large radiation of phyla.</title>
        <authorList>
            <person name="Brown C.T."/>
            <person name="Hug L.A."/>
            <person name="Thomas B.C."/>
            <person name="Sharon I."/>
            <person name="Castelle C.J."/>
            <person name="Singh A."/>
            <person name="Wilkins M.J."/>
            <person name="Williams K.H."/>
            <person name="Banfield J.F."/>
        </authorList>
    </citation>
    <scope>NUCLEOTIDE SEQUENCE [LARGE SCALE GENOMIC DNA]</scope>
</reference>
<dbReference type="AlphaFoldDB" id="A0A0G0EFQ4"/>
<comment type="caution">
    <text evidence="1">The sequence shown here is derived from an EMBL/GenBank/DDBJ whole genome shotgun (WGS) entry which is preliminary data.</text>
</comment>
<protein>
    <recommendedName>
        <fullName evidence="3">Purple acid phosphatase N-terminal domain-containing protein</fullName>
    </recommendedName>
</protein>
<gene>
    <name evidence="1" type="ORF">UR61_C0003G0005</name>
</gene>
<name>A0A0G0EFQ4_9BACT</name>
<dbReference type="Proteomes" id="UP000033866">
    <property type="component" value="Unassembled WGS sequence"/>
</dbReference>
<dbReference type="GO" id="GO:0003993">
    <property type="term" value="F:acid phosphatase activity"/>
    <property type="evidence" value="ECO:0007669"/>
    <property type="project" value="InterPro"/>
</dbReference>
<proteinExistence type="predicted"/>
<accession>A0A0G0EFQ4</accession>
<sequence length="131" mass="15119">MRKRIYIFTGVLTVVFVLATFFVFKVFGSENTIYVTDCTPYNVKIEKGEKENTVDIYWESREKCSGYLLYGSEMKDLGMVGVDLENEVESRQHYVNIQNLVSTKRYYFSIISNGMSYGKDGLPLQFSIISL</sequence>